<gene>
    <name evidence="1" type="ORF">BV25DRAFT_88187</name>
</gene>
<organism evidence="1 2">
    <name type="scientific">Artomyces pyxidatus</name>
    <dbReference type="NCBI Taxonomy" id="48021"/>
    <lineage>
        <taxon>Eukaryota</taxon>
        <taxon>Fungi</taxon>
        <taxon>Dikarya</taxon>
        <taxon>Basidiomycota</taxon>
        <taxon>Agaricomycotina</taxon>
        <taxon>Agaricomycetes</taxon>
        <taxon>Russulales</taxon>
        <taxon>Auriscalpiaceae</taxon>
        <taxon>Artomyces</taxon>
    </lineage>
</organism>
<name>A0ACB8TKS1_9AGAM</name>
<evidence type="ECO:0000313" key="1">
    <source>
        <dbReference type="EMBL" id="KAI0069039.1"/>
    </source>
</evidence>
<evidence type="ECO:0000313" key="2">
    <source>
        <dbReference type="Proteomes" id="UP000814140"/>
    </source>
</evidence>
<protein>
    <submittedName>
        <fullName evidence="1">4'-phosphopantetheinyl transferase</fullName>
    </submittedName>
</protein>
<keyword evidence="2" id="KW-1185">Reference proteome</keyword>
<keyword evidence="1" id="KW-0808">Transferase</keyword>
<accession>A0ACB8TKS1</accession>
<dbReference type="EMBL" id="MU277187">
    <property type="protein sequence ID" value="KAI0069039.1"/>
    <property type="molecule type" value="Genomic_DNA"/>
</dbReference>
<comment type="caution">
    <text evidence="1">The sequence shown here is derived from an EMBL/GenBank/DDBJ whole genome shotgun (WGS) entry which is preliminary data.</text>
</comment>
<sequence>MQVWLATNPTALATPLYDAGLQLVDPPSQARIKRFYHRADSHRCLVGRLLPRVLLNDRGFPPESIAIGATDAKKPYFATTGIDPPLGFNVSHDNELVAMAFAPDDPGAAPAFRIGVDVMKLRLPRAERFASFVHAVGDTLTDLEKRLLLAGDVPPDEALRRFYLMWTTKEAYTKALGLGLGFDFRRVECDVLANTVTVDGQPARDWEFSLFELSLDDGMYQGVTARFVGEGKAKAISQLIPSGHAND</sequence>
<reference evidence="1" key="2">
    <citation type="journal article" date="2022" name="New Phytol.">
        <title>Evolutionary transition to the ectomycorrhizal habit in the genomes of a hyperdiverse lineage of mushroom-forming fungi.</title>
        <authorList>
            <person name="Looney B."/>
            <person name="Miyauchi S."/>
            <person name="Morin E."/>
            <person name="Drula E."/>
            <person name="Courty P.E."/>
            <person name="Kohler A."/>
            <person name="Kuo A."/>
            <person name="LaButti K."/>
            <person name="Pangilinan J."/>
            <person name="Lipzen A."/>
            <person name="Riley R."/>
            <person name="Andreopoulos W."/>
            <person name="He G."/>
            <person name="Johnson J."/>
            <person name="Nolan M."/>
            <person name="Tritt A."/>
            <person name="Barry K.W."/>
            <person name="Grigoriev I.V."/>
            <person name="Nagy L.G."/>
            <person name="Hibbett D."/>
            <person name="Henrissat B."/>
            <person name="Matheny P.B."/>
            <person name="Labbe J."/>
            <person name="Martin F.M."/>
        </authorList>
    </citation>
    <scope>NUCLEOTIDE SEQUENCE</scope>
    <source>
        <strain evidence="1">HHB10654</strain>
    </source>
</reference>
<proteinExistence type="predicted"/>
<reference evidence="1" key="1">
    <citation type="submission" date="2021-03" db="EMBL/GenBank/DDBJ databases">
        <authorList>
            <consortium name="DOE Joint Genome Institute"/>
            <person name="Ahrendt S."/>
            <person name="Looney B.P."/>
            <person name="Miyauchi S."/>
            <person name="Morin E."/>
            <person name="Drula E."/>
            <person name="Courty P.E."/>
            <person name="Chicoki N."/>
            <person name="Fauchery L."/>
            <person name="Kohler A."/>
            <person name="Kuo A."/>
            <person name="Labutti K."/>
            <person name="Pangilinan J."/>
            <person name="Lipzen A."/>
            <person name="Riley R."/>
            <person name="Andreopoulos W."/>
            <person name="He G."/>
            <person name="Johnson J."/>
            <person name="Barry K.W."/>
            <person name="Grigoriev I.V."/>
            <person name="Nagy L."/>
            <person name="Hibbett D."/>
            <person name="Henrissat B."/>
            <person name="Matheny P.B."/>
            <person name="Labbe J."/>
            <person name="Martin F."/>
        </authorList>
    </citation>
    <scope>NUCLEOTIDE SEQUENCE</scope>
    <source>
        <strain evidence="1">HHB10654</strain>
    </source>
</reference>
<dbReference type="Proteomes" id="UP000814140">
    <property type="component" value="Unassembled WGS sequence"/>
</dbReference>